<comment type="caution">
    <text evidence="3">The sequence shown here is derived from an EMBL/GenBank/DDBJ whole genome shotgun (WGS) entry which is preliminary data.</text>
</comment>
<proteinExistence type="predicted"/>
<reference evidence="3" key="1">
    <citation type="journal article" date="2015" name="Nature">
        <title>Complex archaea that bridge the gap between prokaryotes and eukaryotes.</title>
        <authorList>
            <person name="Spang A."/>
            <person name="Saw J.H."/>
            <person name="Jorgensen S.L."/>
            <person name="Zaremba-Niedzwiedzka K."/>
            <person name="Martijn J."/>
            <person name="Lind A.E."/>
            <person name="van Eijk R."/>
            <person name="Schleper C."/>
            <person name="Guy L."/>
            <person name="Ettema T.J."/>
        </authorList>
    </citation>
    <scope>NUCLEOTIDE SEQUENCE</scope>
</reference>
<gene>
    <name evidence="3" type="ORF">LCGC14_2696110</name>
</gene>
<protein>
    <submittedName>
        <fullName evidence="3">Uncharacterized protein</fullName>
    </submittedName>
</protein>
<keyword evidence="1" id="KW-0175">Coiled coil</keyword>
<feature type="non-terminal residue" evidence="3">
    <location>
        <position position="277"/>
    </location>
</feature>
<organism evidence="3">
    <name type="scientific">marine sediment metagenome</name>
    <dbReference type="NCBI Taxonomy" id="412755"/>
    <lineage>
        <taxon>unclassified sequences</taxon>
        <taxon>metagenomes</taxon>
        <taxon>ecological metagenomes</taxon>
    </lineage>
</organism>
<evidence type="ECO:0000256" key="1">
    <source>
        <dbReference type="SAM" id="Coils"/>
    </source>
</evidence>
<feature type="compositionally biased region" description="Basic residues" evidence="2">
    <location>
        <begin position="9"/>
        <end position="19"/>
    </location>
</feature>
<evidence type="ECO:0000256" key="2">
    <source>
        <dbReference type="SAM" id="MobiDB-lite"/>
    </source>
</evidence>
<sequence>MSFKDEKKKEKKKRGKEKKLKKENIEVQVEPKKSDILSKLDKLDSISKEEILATEEKLRSGLIKSEREAEEKKVIEEKINVSEIKNQIEKLKELKQGYSDKGQYDKAIEEAKKIISIANTNKLKYIATEEEKSIELLQNETTKKSEMLISEQQIEDLKKIQYLHYSKEEYEEAIQIANEIIVIARQASLNSIIQEEKKFINVIQEKLNFKSSNKVFSEPFEGLRAITLEQKVADISEINGILELEKLKTEEKYKIEAEKLKLEQEKKKLKQERQEFE</sequence>
<feature type="region of interest" description="Disordered" evidence="2">
    <location>
        <begin position="1"/>
        <end position="24"/>
    </location>
</feature>
<evidence type="ECO:0000313" key="3">
    <source>
        <dbReference type="EMBL" id="KKK93115.1"/>
    </source>
</evidence>
<name>A0A0F9A4M7_9ZZZZ</name>
<dbReference type="EMBL" id="LAZR01047910">
    <property type="protein sequence ID" value="KKK93115.1"/>
    <property type="molecule type" value="Genomic_DNA"/>
</dbReference>
<accession>A0A0F9A4M7</accession>
<feature type="coiled-coil region" evidence="1">
    <location>
        <begin position="67"/>
        <end position="101"/>
    </location>
</feature>
<dbReference type="AlphaFoldDB" id="A0A0F9A4M7"/>